<gene>
    <name evidence="11" type="ORF">H920_04732</name>
</gene>
<organism evidence="11 12">
    <name type="scientific">Fukomys damarensis</name>
    <name type="common">Damaraland mole rat</name>
    <name type="synonym">Cryptomys damarensis</name>
    <dbReference type="NCBI Taxonomy" id="885580"/>
    <lineage>
        <taxon>Eukaryota</taxon>
        <taxon>Metazoa</taxon>
        <taxon>Chordata</taxon>
        <taxon>Craniata</taxon>
        <taxon>Vertebrata</taxon>
        <taxon>Euteleostomi</taxon>
        <taxon>Mammalia</taxon>
        <taxon>Eutheria</taxon>
        <taxon>Euarchontoglires</taxon>
        <taxon>Glires</taxon>
        <taxon>Rodentia</taxon>
        <taxon>Hystricomorpha</taxon>
        <taxon>Bathyergidae</taxon>
        <taxon>Fukomys</taxon>
    </lineage>
</organism>
<dbReference type="GO" id="GO:0005615">
    <property type="term" value="C:extracellular space"/>
    <property type="evidence" value="ECO:0007669"/>
    <property type="project" value="InterPro"/>
</dbReference>
<name>A0A091DTG6_FUKDA</name>
<comment type="function">
    <text evidence="7">Regulates the activity of the neutrophil proteases.</text>
</comment>
<protein>
    <recommendedName>
        <fullName evidence="8">Leukocyte elastase inhibitor</fullName>
    </recommendedName>
    <alternativeName>
        <fullName evidence="9">Serpin B1</fullName>
    </alternativeName>
</protein>
<evidence type="ECO:0000256" key="9">
    <source>
        <dbReference type="ARBA" id="ARBA00079383"/>
    </source>
</evidence>
<dbReference type="SMART" id="SM00093">
    <property type="entry name" value="SERPIN"/>
    <property type="match status" value="1"/>
</dbReference>
<evidence type="ECO:0000256" key="3">
    <source>
        <dbReference type="ARBA" id="ARBA00022490"/>
    </source>
</evidence>
<dbReference type="FunFam" id="2.30.39.10:FF:000014">
    <property type="entry name" value="Serpin family B member 9"/>
    <property type="match status" value="1"/>
</dbReference>
<evidence type="ECO:0000256" key="5">
    <source>
        <dbReference type="ARBA" id="ARBA00022990"/>
    </source>
</evidence>
<dbReference type="InterPro" id="IPR042178">
    <property type="entry name" value="Serpin_sf_1"/>
</dbReference>
<keyword evidence="12" id="KW-1185">Reference proteome</keyword>
<dbReference type="InterPro" id="IPR000240">
    <property type="entry name" value="Serpin_B9/Maspin"/>
</dbReference>
<dbReference type="Gene3D" id="2.30.39.10">
    <property type="entry name" value="Alpha-1-antitrypsin, domain 1"/>
    <property type="match status" value="1"/>
</dbReference>
<evidence type="ECO:0000256" key="2">
    <source>
        <dbReference type="ARBA" id="ARBA00006426"/>
    </source>
</evidence>
<dbReference type="PRINTS" id="PR00676">
    <property type="entry name" value="MASPIN"/>
</dbReference>
<keyword evidence="4" id="KW-0732">Signal</keyword>
<evidence type="ECO:0000256" key="8">
    <source>
        <dbReference type="ARBA" id="ARBA00073281"/>
    </source>
</evidence>
<keyword evidence="6" id="KW-0325">Glycoprotein</keyword>
<evidence type="ECO:0000313" key="11">
    <source>
        <dbReference type="EMBL" id="KFO33738.1"/>
    </source>
</evidence>
<sequence length="431" mass="48055">MARLGPLGKRNPQCVCITDETKAICHPGLMGHPCDLPCACRDCIYNTCAQKMTCIMSTLCEANGSFAFSLLKLLGQDDPAGNVFFSPVSLSSTMAMVLLGAKGDTESQIAQVLALNPKKDIHFGFQSLLTTVNRPDAPYSLSIANRLFGDESCEFLPSFTESCLKFYHAEVDQLPFAKAPEKSRKLINSWVSKKTEDKIQELLAEDSIGRGTRLVLVNAVYFKGRWDKKFAVSSTRTVPFTVNQKEKKPVQMMYREATFPLAQVREVRAQVLELSYNGHELSMVILLPDKGVDLSTLEDTLTFEKFQTWTSAERMKRTEVEVFLPRFKLQEDYDMCSVLKRLGMEHAFEEGCADLSGMVADSNLSLSKFVHKSVVEINEEGTEATAASACMAVPCCASESRSVFRADHPFLFFIRHNKTNSLLFCGRFSSP</sequence>
<comment type="subcellular location">
    <subcellularLocation>
        <location evidence="1">Cytoplasm</location>
    </subcellularLocation>
</comment>
<proteinExistence type="inferred from homology"/>
<accession>A0A091DTG6</accession>
<evidence type="ECO:0000259" key="10">
    <source>
        <dbReference type="SMART" id="SM00093"/>
    </source>
</evidence>
<keyword evidence="5" id="KW-0007">Acetylation</keyword>
<dbReference type="InterPro" id="IPR000215">
    <property type="entry name" value="Serpin_fam"/>
</dbReference>
<evidence type="ECO:0000256" key="1">
    <source>
        <dbReference type="ARBA" id="ARBA00004496"/>
    </source>
</evidence>
<dbReference type="MEROPS" id="I04.014"/>
<dbReference type="GO" id="GO:0005737">
    <property type="term" value="C:cytoplasm"/>
    <property type="evidence" value="ECO:0007669"/>
    <property type="project" value="UniProtKB-SubCell"/>
</dbReference>
<evidence type="ECO:0000313" key="12">
    <source>
        <dbReference type="Proteomes" id="UP000028990"/>
    </source>
</evidence>
<keyword evidence="3" id="KW-0963">Cytoplasm</keyword>
<dbReference type="OMA" id="AWTKPEC"/>
<dbReference type="InterPro" id="IPR042185">
    <property type="entry name" value="Serpin_sf_2"/>
</dbReference>
<dbReference type="eggNOG" id="KOG2392">
    <property type="taxonomic scope" value="Eukaryota"/>
</dbReference>
<comment type="similarity">
    <text evidence="2">Belongs to the serpin family. Ov-serpin subfamily.</text>
</comment>
<dbReference type="Gene3D" id="3.30.497.10">
    <property type="entry name" value="Antithrombin, subunit I, domain 2"/>
    <property type="match status" value="1"/>
</dbReference>
<reference evidence="11 12" key="1">
    <citation type="submission" date="2013-11" db="EMBL/GenBank/DDBJ databases">
        <title>The Damaraland mole rat (Fukomys damarensis) genome and evolution of African mole rats.</title>
        <authorList>
            <person name="Gladyshev V.N."/>
            <person name="Fang X."/>
        </authorList>
    </citation>
    <scope>NUCLEOTIDE SEQUENCE [LARGE SCALE GENOMIC DNA]</scope>
    <source>
        <tissue evidence="11">Liver</tissue>
    </source>
</reference>
<dbReference type="EMBL" id="KN122054">
    <property type="protein sequence ID" value="KFO33738.1"/>
    <property type="molecule type" value="Genomic_DNA"/>
</dbReference>
<dbReference type="PANTHER" id="PTHR11461:SF350">
    <property type="entry name" value="SERPIN B9"/>
    <property type="match status" value="1"/>
</dbReference>
<dbReference type="SUPFAM" id="SSF56574">
    <property type="entry name" value="Serpins"/>
    <property type="match status" value="1"/>
</dbReference>
<dbReference type="InterPro" id="IPR023795">
    <property type="entry name" value="Serpin_CS"/>
</dbReference>
<dbReference type="InterPro" id="IPR036186">
    <property type="entry name" value="Serpin_sf"/>
</dbReference>
<dbReference type="AlphaFoldDB" id="A0A091DTG6"/>
<dbReference type="FunFam" id="3.30.497.10:FF:000001">
    <property type="entry name" value="Serine protease inhibitor"/>
    <property type="match status" value="1"/>
</dbReference>
<dbReference type="GO" id="GO:0004867">
    <property type="term" value="F:serine-type endopeptidase inhibitor activity"/>
    <property type="evidence" value="ECO:0007669"/>
    <property type="project" value="InterPro"/>
</dbReference>
<dbReference type="PANTHER" id="PTHR11461">
    <property type="entry name" value="SERINE PROTEASE INHIBITOR, SERPIN"/>
    <property type="match status" value="1"/>
</dbReference>
<dbReference type="PROSITE" id="PS00284">
    <property type="entry name" value="SERPIN"/>
    <property type="match status" value="1"/>
</dbReference>
<dbReference type="InterPro" id="IPR023796">
    <property type="entry name" value="Serpin_dom"/>
</dbReference>
<evidence type="ECO:0000256" key="4">
    <source>
        <dbReference type="ARBA" id="ARBA00022729"/>
    </source>
</evidence>
<dbReference type="Pfam" id="PF00079">
    <property type="entry name" value="Serpin"/>
    <property type="match status" value="1"/>
</dbReference>
<dbReference type="Proteomes" id="UP000028990">
    <property type="component" value="Unassembled WGS sequence"/>
</dbReference>
<feature type="domain" description="Serpin" evidence="10">
    <location>
        <begin position="68"/>
        <end position="431"/>
    </location>
</feature>
<evidence type="ECO:0000256" key="7">
    <source>
        <dbReference type="ARBA" id="ARBA00059846"/>
    </source>
</evidence>
<dbReference type="FunFam" id="2.10.310.10:FF:000001">
    <property type="entry name" value="Serpin family A member 1"/>
    <property type="match status" value="1"/>
</dbReference>
<dbReference type="STRING" id="885580.ENSFDAP00000018980"/>
<evidence type="ECO:0000256" key="6">
    <source>
        <dbReference type="ARBA" id="ARBA00023180"/>
    </source>
</evidence>